<evidence type="ECO:0000256" key="3">
    <source>
        <dbReference type="ARBA" id="ARBA00022676"/>
    </source>
</evidence>
<name>A0A2M7CI01_9BACT</name>
<gene>
    <name evidence="10" type="ORF">COS38_02660</name>
</gene>
<keyword evidence="4" id="KW-0808">Transferase</keyword>
<dbReference type="Proteomes" id="UP000229966">
    <property type="component" value="Unassembled WGS sequence"/>
</dbReference>
<evidence type="ECO:0000256" key="1">
    <source>
        <dbReference type="ARBA" id="ARBA00004651"/>
    </source>
</evidence>
<dbReference type="GO" id="GO:0005886">
    <property type="term" value="C:plasma membrane"/>
    <property type="evidence" value="ECO:0007669"/>
    <property type="project" value="UniProtKB-SubCell"/>
</dbReference>
<dbReference type="InterPro" id="IPR038731">
    <property type="entry name" value="RgtA/B/C-like"/>
</dbReference>
<feature type="transmembrane region" description="Helical" evidence="8">
    <location>
        <begin position="120"/>
        <end position="137"/>
    </location>
</feature>
<feature type="transmembrane region" description="Helical" evidence="8">
    <location>
        <begin position="144"/>
        <end position="168"/>
    </location>
</feature>
<evidence type="ECO:0000313" key="11">
    <source>
        <dbReference type="Proteomes" id="UP000229966"/>
    </source>
</evidence>
<dbReference type="GO" id="GO:0016763">
    <property type="term" value="F:pentosyltransferase activity"/>
    <property type="evidence" value="ECO:0007669"/>
    <property type="project" value="TreeGrafter"/>
</dbReference>
<evidence type="ECO:0000256" key="4">
    <source>
        <dbReference type="ARBA" id="ARBA00022679"/>
    </source>
</evidence>
<keyword evidence="2" id="KW-1003">Cell membrane</keyword>
<dbReference type="Pfam" id="PF13231">
    <property type="entry name" value="PMT_2"/>
    <property type="match status" value="1"/>
</dbReference>
<evidence type="ECO:0000256" key="7">
    <source>
        <dbReference type="ARBA" id="ARBA00023136"/>
    </source>
</evidence>
<comment type="caution">
    <text evidence="10">The sequence shown here is derived from an EMBL/GenBank/DDBJ whole genome shotgun (WGS) entry which is preliminary data.</text>
</comment>
<keyword evidence="3" id="KW-0328">Glycosyltransferase</keyword>
<keyword evidence="5 8" id="KW-0812">Transmembrane</keyword>
<evidence type="ECO:0000313" key="10">
    <source>
        <dbReference type="EMBL" id="PIV25263.1"/>
    </source>
</evidence>
<reference evidence="11" key="1">
    <citation type="submission" date="2017-09" db="EMBL/GenBank/DDBJ databases">
        <title>Depth-based differentiation of microbial function through sediment-hosted aquifers and enrichment of novel symbionts in the deep terrestrial subsurface.</title>
        <authorList>
            <person name="Probst A.J."/>
            <person name="Ladd B."/>
            <person name="Jarett J.K."/>
            <person name="Geller-Mcgrath D.E."/>
            <person name="Sieber C.M.K."/>
            <person name="Emerson J.B."/>
            <person name="Anantharaman K."/>
            <person name="Thomas B.C."/>
            <person name="Malmstrom R."/>
            <person name="Stieglmeier M."/>
            <person name="Klingl A."/>
            <person name="Woyke T."/>
            <person name="Ryan C.M."/>
            <person name="Banfield J.F."/>
        </authorList>
    </citation>
    <scope>NUCLEOTIDE SEQUENCE [LARGE SCALE GENOMIC DNA]</scope>
</reference>
<evidence type="ECO:0000256" key="6">
    <source>
        <dbReference type="ARBA" id="ARBA00022989"/>
    </source>
</evidence>
<comment type="subcellular location">
    <subcellularLocation>
        <location evidence="1">Cell membrane</location>
        <topology evidence="1">Multi-pass membrane protein</topology>
    </subcellularLocation>
</comment>
<evidence type="ECO:0000256" key="8">
    <source>
        <dbReference type="SAM" id="Phobius"/>
    </source>
</evidence>
<dbReference type="PANTHER" id="PTHR33908">
    <property type="entry name" value="MANNOSYLTRANSFERASE YKCB-RELATED"/>
    <property type="match status" value="1"/>
</dbReference>
<dbReference type="PANTHER" id="PTHR33908:SF11">
    <property type="entry name" value="MEMBRANE PROTEIN"/>
    <property type="match status" value="1"/>
</dbReference>
<evidence type="ECO:0000259" key="9">
    <source>
        <dbReference type="Pfam" id="PF13231"/>
    </source>
</evidence>
<feature type="transmembrane region" description="Helical" evidence="8">
    <location>
        <begin position="68"/>
        <end position="89"/>
    </location>
</feature>
<dbReference type="EMBL" id="PEUM01000074">
    <property type="protein sequence ID" value="PIV25263.1"/>
    <property type="molecule type" value="Genomic_DNA"/>
</dbReference>
<dbReference type="GO" id="GO:0009103">
    <property type="term" value="P:lipopolysaccharide biosynthetic process"/>
    <property type="evidence" value="ECO:0007669"/>
    <property type="project" value="UniProtKB-ARBA"/>
</dbReference>
<feature type="domain" description="Glycosyltransferase RgtA/B/C/D-like" evidence="9">
    <location>
        <begin position="48"/>
        <end position="187"/>
    </location>
</feature>
<keyword evidence="7 8" id="KW-0472">Membrane</keyword>
<dbReference type="AlphaFoldDB" id="A0A2M7CI01"/>
<protein>
    <recommendedName>
        <fullName evidence="9">Glycosyltransferase RgtA/B/C/D-like domain-containing protein</fullName>
    </recommendedName>
</protein>
<evidence type="ECO:0000256" key="2">
    <source>
        <dbReference type="ARBA" id="ARBA00022475"/>
    </source>
</evidence>
<accession>A0A2M7CI01</accession>
<proteinExistence type="predicted"/>
<keyword evidence="6 8" id="KW-1133">Transmembrane helix</keyword>
<sequence>MIILFWAIVLRFTGLGARPLDGDEGVMIQTADTASISETIELSRVDAHPPLSFITNYLSWHYLSKSEFASRFFSALAGVLLVVVVYKFVELALSQKIALITSLLVATSPHLIAFPQENRMYSIFALFVFCSLYFFTLATQKLKLYYFALFIIFDILMVYTHLVGWVIIASQGLFCLWSLAQNRKIFLPFFLALK</sequence>
<organism evidence="10 11">
    <name type="scientific">Candidatus Berkelbacteria bacterium CG03_land_8_20_14_0_80_40_36</name>
    <dbReference type="NCBI Taxonomy" id="1974509"/>
    <lineage>
        <taxon>Bacteria</taxon>
        <taxon>Candidatus Berkelbacteria</taxon>
    </lineage>
</organism>
<evidence type="ECO:0000256" key="5">
    <source>
        <dbReference type="ARBA" id="ARBA00022692"/>
    </source>
</evidence>
<dbReference type="InterPro" id="IPR050297">
    <property type="entry name" value="LipidA_mod_glycosyltrf_83"/>
</dbReference>